<dbReference type="InterPro" id="IPR003593">
    <property type="entry name" value="AAA+_ATPase"/>
</dbReference>
<keyword evidence="3 11" id="KW-0548">Nucleotidyltransferase</keyword>
<feature type="domain" description="AAA+ ATPase" evidence="12">
    <location>
        <begin position="37"/>
        <end position="182"/>
    </location>
</feature>
<dbReference type="NCBIfam" id="TIGR02397">
    <property type="entry name" value="dnaX_nterm"/>
    <property type="match status" value="1"/>
</dbReference>
<sequence length="526" mass="59795">MNIMALYHLYRPQKFSDVVAQEHIIKTITNQIATEKVAHAYLFSGSRGTGKTTTARLLAKALNCQNRKGKDFEPCNTCSSCEEISSARSIDVIEIDAASHTGVDNVRENIIDSAQFRPSNSKYKIFIIDEAHMLSTAAFNALLKTLEEPPEYVIFILATTEMHKLPETIISRCQRFDFHKLDFAQSKKFLEKIAKEEGIKIDREVIERIIIKSEGAARDAISLLDQLISTGEKNIDSKIASLVLPITSTEKSLEMLEYLVNKDVKNSITLLNNLVESGINLLQYSHEIIELLHLCLIYKANKQITASNLNLDEKTIKEIRKIAEQINDLEIINLLDILISRRQQIKNAPLPQLPLEMGIFAWCQNNMTHETNSMNPGTDNKKQITDNIKKDTFDTEPIKKTISERVTEKVKELVNKTVLSKEDALEHWPKFLQAVEKQFPSLSFILKMAEFKETKNNNFIIAVGYSFHREKIMEKNCQHNLEEILENIYQTKIHLEPIVVENNNLNATADNELIDLASSIGGEIVN</sequence>
<keyword evidence="8 11" id="KW-0067">ATP-binding</keyword>
<keyword evidence="7" id="KW-0862">Zinc</keyword>
<dbReference type="Pfam" id="PF12169">
    <property type="entry name" value="DNA_pol3_gamma3"/>
    <property type="match status" value="1"/>
</dbReference>
<dbReference type="Proteomes" id="UP000034849">
    <property type="component" value="Unassembled WGS sequence"/>
</dbReference>
<keyword evidence="9 11" id="KW-0239">DNA-directed DNA polymerase</keyword>
<dbReference type="GO" id="GO:0003887">
    <property type="term" value="F:DNA-directed DNA polymerase activity"/>
    <property type="evidence" value="ECO:0007669"/>
    <property type="project" value="UniProtKB-KW"/>
</dbReference>
<dbReference type="AlphaFoldDB" id="A0A0G0JH60"/>
<dbReference type="Gene3D" id="3.40.50.300">
    <property type="entry name" value="P-loop containing nucleotide triphosphate hydrolases"/>
    <property type="match status" value="1"/>
</dbReference>
<evidence type="ECO:0000256" key="7">
    <source>
        <dbReference type="ARBA" id="ARBA00022833"/>
    </source>
</evidence>
<dbReference type="EC" id="2.7.7.7" evidence="11"/>
<comment type="subunit">
    <text evidence="11">DNA polymerase III contains a core (composed of alpha, epsilon and theta chains) that associates with a tau subunit. This core dimerizes to form the POLIII' complex. PolIII' associates with the gamma complex (composed of gamma, delta, delta', psi and chi chains) and with the beta chain to form the complete DNA polymerase III complex.</text>
</comment>
<evidence type="ECO:0000256" key="3">
    <source>
        <dbReference type="ARBA" id="ARBA00022695"/>
    </source>
</evidence>
<gene>
    <name evidence="11" type="primary">dnaX</name>
    <name evidence="13" type="ORF">US42_C0009G0041</name>
</gene>
<evidence type="ECO:0000313" key="13">
    <source>
        <dbReference type="EMBL" id="KKQ27451.1"/>
    </source>
</evidence>
<evidence type="ECO:0000256" key="9">
    <source>
        <dbReference type="ARBA" id="ARBA00022932"/>
    </source>
</evidence>
<dbReference type="SUPFAM" id="SSF52540">
    <property type="entry name" value="P-loop containing nucleoside triphosphate hydrolases"/>
    <property type="match status" value="1"/>
</dbReference>
<evidence type="ECO:0000256" key="2">
    <source>
        <dbReference type="ARBA" id="ARBA00022679"/>
    </source>
</evidence>
<dbReference type="FunFam" id="3.40.50.300:FF:000014">
    <property type="entry name" value="DNA polymerase III subunit gamma/tau"/>
    <property type="match status" value="1"/>
</dbReference>
<dbReference type="InterPro" id="IPR050238">
    <property type="entry name" value="DNA_Rep/Repair_Clamp_Loader"/>
</dbReference>
<dbReference type="NCBIfam" id="NF004046">
    <property type="entry name" value="PRK05563.1"/>
    <property type="match status" value="1"/>
</dbReference>
<protein>
    <recommendedName>
        <fullName evidence="11">DNA polymerase III subunit gamma/tau</fullName>
        <ecNumber evidence="11">2.7.7.7</ecNumber>
    </recommendedName>
</protein>
<comment type="catalytic activity">
    <reaction evidence="10 11">
        <text>DNA(n) + a 2'-deoxyribonucleoside 5'-triphosphate = DNA(n+1) + diphosphate</text>
        <dbReference type="Rhea" id="RHEA:22508"/>
        <dbReference type="Rhea" id="RHEA-COMP:17339"/>
        <dbReference type="Rhea" id="RHEA-COMP:17340"/>
        <dbReference type="ChEBI" id="CHEBI:33019"/>
        <dbReference type="ChEBI" id="CHEBI:61560"/>
        <dbReference type="ChEBI" id="CHEBI:173112"/>
        <dbReference type="EC" id="2.7.7.7"/>
    </reaction>
</comment>
<dbReference type="PATRIC" id="fig|1619046.3.peg.670"/>
<keyword evidence="5" id="KW-0479">Metal-binding</keyword>
<evidence type="ECO:0000256" key="11">
    <source>
        <dbReference type="RuleBase" id="RU364063"/>
    </source>
</evidence>
<dbReference type="GO" id="GO:0046872">
    <property type="term" value="F:metal ion binding"/>
    <property type="evidence" value="ECO:0007669"/>
    <property type="project" value="UniProtKB-KW"/>
</dbReference>
<dbReference type="InterPro" id="IPR012763">
    <property type="entry name" value="DNA_pol_III_sug/sutau_N"/>
</dbReference>
<evidence type="ECO:0000256" key="1">
    <source>
        <dbReference type="ARBA" id="ARBA00006360"/>
    </source>
</evidence>
<dbReference type="GO" id="GO:0009360">
    <property type="term" value="C:DNA polymerase III complex"/>
    <property type="evidence" value="ECO:0007669"/>
    <property type="project" value="InterPro"/>
</dbReference>
<keyword evidence="6 11" id="KW-0547">Nucleotide-binding</keyword>
<dbReference type="SUPFAM" id="SSF48019">
    <property type="entry name" value="post-AAA+ oligomerization domain-like"/>
    <property type="match status" value="1"/>
</dbReference>
<evidence type="ECO:0000313" key="14">
    <source>
        <dbReference type="Proteomes" id="UP000034849"/>
    </source>
</evidence>
<dbReference type="Gene3D" id="1.10.8.60">
    <property type="match status" value="1"/>
</dbReference>
<dbReference type="InterPro" id="IPR022754">
    <property type="entry name" value="DNA_pol_III_gamma-3"/>
</dbReference>
<dbReference type="CDD" id="cd00009">
    <property type="entry name" value="AAA"/>
    <property type="match status" value="1"/>
</dbReference>
<evidence type="ECO:0000259" key="12">
    <source>
        <dbReference type="SMART" id="SM00382"/>
    </source>
</evidence>
<dbReference type="Gene3D" id="1.20.272.10">
    <property type="match status" value="1"/>
</dbReference>
<dbReference type="GO" id="GO:0003677">
    <property type="term" value="F:DNA binding"/>
    <property type="evidence" value="ECO:0007669"/>
    <property type="project" value="InterPro"/>
</dbReference>
<dbReference type="PANTHER" id="PTHR11669:SF0">
    <property type="entry name" value="PROTEIN STICHEL-LIKE 2"/>
    <property type="match status" value="1"/>
</dbReference>
<comment type="similarity">
    <text evidence="1 11">Belongs to the DnaX/STICHEL family.</text>
</comment>
<organism evidence="13 14">
    <name type="scientific">Candidatus Magasanikbacteria bacterium GW2011_GWC2_37_14</name>
    <dbReference type="NCBI Taxonomy" id="1619046"/>
    <lineage>
        <taxon>Bacteria</taxon>
        <taxon>Candidatus Magasanikiibacteriota</taxon>
    </lineage>
</organism>
<evidence type="ECO:0000256" key="6">
    <source>
        <dbReference type="ARBA" id="ARBA00022741"/>
    </source>
</evidence>
<evidence type="ECO:0000256" key="10">
    <source>
        <dbReference type="ARBA" id="ARBA00049244"/>
    </source>
</evidence>
<dbReference type="CDD" id="cd18137">
    <property type="entry name" value="HLD_clamp_pol_III_gamma_tau"/>
    <property type="match status" value="1"/>
</dbReference>
<dbReference type="STRING" id="1619046.US42_C0009G0041"/>
<dbReference type="PANTHER" id="PTHR11669">
    <property type="entry name" value="REPLICATION FACTOR C / DNA POLYMERASE III GAMMA-TAU SUBUNIT"/>
    <property type="match status" value="1"/>
</dbReference>
<dbReference type="SMART" id="SM00382">
    <property type="entry name" value="AAA"/>
    <property type="match status" value="1"/>
</dbReference>
<reference evidence="13 14" key="1">
    <citation type="journal article" date="2015" name="Nature">
        <title>rRNA introns, odd ribosomes, and small enigmatic genomes across a large radiation of phyla.</title>
        <authorList>
            <person name="Brown C.T."/>
            <person name="Hug L.A."/>
            <person name="Thomas B.C."/>
            <person name="Sharon I."/>
            <person name="Castelle C.J."/>
            <person name="Singh A."/>
            <person name="Wilkins M.J."/>
            <person name="Williams K.H."/>
            <person name="Banfield J.F."/>
        </authorList>
    </citation>
    <scope>NUCLEOTIDE SEQUENCE [LARGE SCALE GENOMIC DNA]</scope>
</reference>
<dbReference type="GO" id="GO:0006261">
    <property type="term" value="P:DNA-templated DNA replication"/>
    <property type="evidence" value="ECO:0007669"/>
    <property type="project" value="TreeGrafter"/>
</dbReference>
<keyword evidence="2 11" id="KW-0808">Transferase</keyword>
<evidence type="ECO:0000256" key="8">
    <source>
        <dbReference type="ARBA" id="ARBA00022840"/>
    </source>
</evidence>
<dbReference type="Pfam" id="PF13177">
    <property type="entry name" value="DNA_pol3_delta2"/>
    <property type="match status" value="1"/>
</dbReference>
<comment type="caution">
    <text evidence="13">The sequence shown here is derived from an EMBL/GenBank/DDBJ whole genome shotgun (WGS) entry which is preliminary data.</text>
</comment>
<evidence type="ECO:0000256" key="4">
    <source>
        <dbReference type="ARBA" id="ARBA00022705"/>
    </source>
</evidence>
<dbReference type="InterPro" id="IPR027417">
    <property type="entry name" value="P-loop_NTPase"/>
</dbReference>
<evidence type="ECO:0000256" key="5">
    <source>
        <dbReference type="ARBA" id="ARBA00022723"/>
    </source>
</evidence>
<dbReference type="EMBL" id="LBSX01000009">
    <property type="protein sequence ID" value="KKQ27451.1"/>
    <property type="molecule type" value="Genomic_DNA"/>
</dbReference>
<keyword evidence="4 11" id="KW-0235">DNA replication</keyword>
<accession>A0A0G0JH60</accession>
<dbReference type="GO" id="GO:0005524">
    <property type="term" value="F:ATP binding"/>
    <property type="evidence" value="ECO:0007669"/>
    <property type="project" value="UniProtKB-KW"/>
</dbReference>
<dbReference type="InterPro" id="IPR045085">
    <property type="entry name" value="HLD_clamp_pol_III_gamma_tau"/>
</dbReference>
<comment type="function">
    <text evidence="11">DNA polymerase III is a complex, multichain enzyme responsible for most of the replicative synthesis in bacteria. This DNA polymerase also exhibits 3' to 5' exonuclease activity.</text>
</comment>
<proteinExistence type="inferred from homology"/>
<name>A0A0G0JH60_9BACT</name>
<dbReference type="InterPro" id="IPR008921">
    <property type="entry name" value="DNA_pol3_clamp-load_cplx_C"/>
</dbReference>
<dbReference type="Pfam" id="PF22608">
    <property type="entry name" value="DNAX_ATPase_lid"/>
    <property type="match status" value="1"/>
</dbReference>